<keyword evidence="2" id="KW-0238">DNA-binding</keyword>
<keyword evidence="3" id="KW-0804">Transcription</keyword>
<dbReference type="Pfam" id="PF09339">
    <property type="entry name" value="HTH_IclR"/>
    <property type="match status" value="1"/>
</dbReference>
<dbReference type="PANTHER" id="PTHR30136">
    <property type="entry name" value="HELIX-TURN-HELIX TRANSCRIPTIONAL REGULATOR, ICLR FAMILY"/>
    <property type="match status" value="1"/>
</dbReference>
<feature type="domain" description="HTH iclR-type" evidence="4">
    <location>
        <begin position="2"/>
        <end position="64"/>
    </location>
</feature>
<evidence type="ECO:0000256" key="2">
    <source>
        <dbReference type="ARBA" id="ARBA00023125"/>
    </source>
</evidence>
<evidence type="ECO:0000256" key="1">
    <source>
        <dbReference type="ARBA" id="ARBA00023015"/>
    </source>
</evidence>
<evidence type="ECO:0000313" key="6">
    <source>
        <dbReference type="EMBL" id="RDC55346.1"/>
    </source>
</evidence>
<name>A0A369PXA5_9SPHI</name>
<dbReference type="SUPFAM" id="SSF55781">
    <property type="entry name" value="GAF domain-like"/>
    <property type="match status" value="1"/>
</dbReference>
<proteinExistence type="predicted"/>
<dbReference type="PANTHER" id="PTHR30136:SF35">
    <property type="entry name" value="HTH-TYPE TRANSCRIPTIONAL REGULATOR RV1719"/>
    <property type="match status" value="1"/>
</dbReference>
<dbReference type="PROSITE" id="PS51077">
    <property type="entry name" value="HTH_ICLR"/>
    <property type="match status" value="1"/>
</dbReference>
<comment type="caution">
    <text evidence="6">The sequence shown here is derived from an EMBL/GenBank/DDBJ whole genome shotgun (WGS) entry which is preliminary data.</text>
</comment>
<reference evidence="6 7" key="1">
    <citation type="submission" date="2018-07" db="EMBL/GenBank/DDBJ databases">
        <title>Pedobacter sp. nov., isolated from soil.</title>
        <authorList>
            <person name="Zhou L.Y."/>
            <person name="Du Z.J."/>
        </authorList>
    </citation>
    <scope>NUCLEOTIDE SEQUENCE [LARGE SCALE GENOMIC DNA]</scope>
    <source>
        <strain evidence="6 7">JDX94</strain>
    </source>
</reference>
<evidence type="ECO:0000259" key="4">
    <source>
        <dbReference type="PROSITE" id="PS51077"/>
    </source>
</evidence>
<sequence length="230" mass="26262">MIQSVKRAFEILDYIATNGNLVRLNDISAAVGLQNTTVHNFVNTLKELGYVEQDELSPRYRITSKISELYIPEKPLYQIKKEVKPILEKLSAETGETTYLAIQLGSYFRYELQSEPERSIRISLELGREHEMRHTAVGKVFMAYSPHLPAVMEKGLTEKEIATQQKELNEVVKNGYALDLEEYEKDLNCIAVPYLYKGRIQAVVVVAGPAFRFDQTKMKSTAEKIKTLLK</sequence>
<dbReference type="RefSeq" id="WP_115404039.1">
    <property type="nucleotide sequence ID" value="NZ_QPKV01000007.1"/>
</dbReference>
<dbReference type="EMBL" id="QPKV01000007">
    <property type="protein sequence ID" value="RDC55346.1"/>
    <property type="molecule type" value="Genomic_DNA"/>
</dbReference>
<dbReference type="SMART" id="SM00346">
    <property type="entry name" value="HTH_ICLR"/>
    <property type="match status" value="1"/>
</dbReference>
<evidence type="ECO:0000313" key="7">
    <source>
        <dbReference type="Proteomes" id="UP000253961"/>
    </source>
</evidence>
<dbReference type="GO" id="GO:0003677">
    <property type="term" value="F:DNA binding"/>
    <property type="evidence" value="ECO:0007669"/>
    <property type="project" value="UniProtKB-KW"/>
</dbReference>
<gene>
    <name evidence="6" type="ORF">DU508_17385</name>
</gene>
<dbReference type="AlphaFoldDB" id="A0A369PXA5"/>
<dbReference type="InterPro" id="IPR036390">
    <property type="entry name" value="WH_DNA-bd_sf"/>
</dbReference>
<organism evidence="6 7">
    <name type="scientific">Pedobacter chinensis</name>
    <dbReference type="NCBI Taxonomy" id="2282421"/>
    <lineage>
        <taxon>Bacteria</taxon>
        <taxon>Pseudomonadati</taxon>
        <taxon>Bacteroidota</taxon>
        <taxon>Sphingobacteriia</taxon>
        <taxon>Sphingobacteriales</taxon>
        <taxon>Sphingobacteriaceae</taxon>
        <taxon>Pedobacter</taxon>
    </lineage>
</organism>
<accession>A0A369PXA5</accession>
<dbReference type="InterPro" id="IPR029016">
    <property type="entry name" value="GAF-like_dom_sf"/>
</dbReference>
<dbReference type="InterPro" id="IPR036388">
    <property type="entry name" value="WH-like_DNA-bd_sf"/>
</dbReference>
<dbReference type="Proteomes" id="UP000253961">
    <property type="component" value="Unassembled WGS sequence"/>
</dbReference>
<dbReference type="Gene3D" id="3.30.450.40">
    <property type="match status" value="1"/>
</dbReference>
<dbReference type="InterPro" id="IPR050707">
    <property type="entry name" value="HTH_MetabolicPath_Reg"/>
</dbReference>
<keyword evidence="1" id="KW-0805">Transcription regulation</keyword>
<evidence type="ECO:0000256" key="3">
    <source>
        <dbReference type="ARBA" id="ARBA00023163"/>
    </source>
</evidence>
<protein>
    <submittedName>
        <fullName evidence="6">IclR family transcriptional regulator</fullName>
    </submittedName>
</protein>
<keyword evidence="7" id="KW-1185">Reference proteome</keyword>
<dbReference type="Pfam" id="PF01614">
    <property type="entry name" value="IclR_C"/>
    <property type="match status" value="1"/>
</dbReference>
<feature type="domain" description="IclR-ED" evidence="5">
    <location>
        <begin position="65"/>
        <end position="230"/>
    </location>
</feature>
<evidence type="ECO:0000259" key="5">
    <source>
        <dbReference type="PROSITE" id="PS51078"/>
    </source>
</evidence>
<dbReference type="InterPro" id="IPR005471">
    <property type="entry name" value="Tscrpt_reg_IclR_N"/>
</dbReference>
<dbReference type="GO" id="GO:0003700">
    <property type="term" value="F:DNA-binding transcription factor activity"/>
    <property type="evidence" value="ECO:0007669"/>
    <property type="project" value="TreeGrafter"/>
</dbReference>
<dbReference type="OrthoDB" id="940174at2"/>
<dbReference type="Gene3D" id="1.10.10.10">
    <property type="entry name" value="Winged helix-like DNA-binding domain superfamily/Winged helix DNA-binding domain"/>
    <property type="match status" value="1"/>
</dbReference>
<dbReference type="PROSITE" id="PS51078">
    <property type="entry name" value="ICLR_ED"/>
    <property type="match status" value="1"/>
</dbReference>
<dbReference type="SUPFAM" id="SSF46785">
    <property type="entry name" value="Winged helix' DNA-binding domain"/>
    <property type="match status" value="1"/>
</dbReference>
<dbReference type="InterPro" id="IPR014757">
    <property type="entry name" value="Tscrpt_reg_IclR_C"/>
</dbReference>
<dbReference type="GO" id="GO:0045892">
    <property type="term" value="P:negative regulation of DNA-templated transcription"/>
    <property type="evidence" value="ECO:0007669"/>
    <property type="project" value="TreeGrafter"/>
</dbReference>